<keyword evidence="2" id="KW-0830">Ubiquinone</keyword>
<dbReference type="Pfam" id="PF08241">
    <property type="entry name" value="Methyltransf_11"/>
    <property type="match status" value="1"/>
</dbReference>
<dbReference type="GO" id="GO:0032259">
    <property type="term" value="P:methylation"/>
    <property type="evidence" value="ECO:0007669"/>
    <property type="project" value="UniProtKB-KW"/>
</dbReference>
<reference evidence="3" key="1">
    <citation type="submission" date="2020-07" db="EMBL/GenBank/DDBJ databases">
        <authorList>
            <person name="Partida-Martinez L."/>
            <person name="Huntemann M."/>
            <person name="Clum A."/>
            <person name="Wang J."/>
            <person name="Palaniappan K."/>
            <person name="Ritter S."/>
            <person name="Chen I.-M."/>
            <person name="Stamatis D."/>
            <person name="Reddy T."/>
            <person name="O'Malley R."/>
            <person name="Daum C."/>
            <person name="Shapiro N."/>
            <person name="Ivanova N."/>
            <person name="Kyrpides N."/>
            <person name="Woyke T."/>
        </authorList>
    </citation>
    <scope>NUCLEOTIDE SEQUENCE [LARGE SCALE GENOMIC DNA]</scope>
    <source>
        <strain evidence="3">AT2.8</strain>
    </source>
</reference>
<dbReference type="AlphaFoldDB" id="A0A852T9Q8"/>
<feature type="domain" description="Methyltransferase type 11" evidence="1">
    <location>
        <begin position="48"/>
        <end position="139"/>
    </location>
</feature>
<accession>A0A852T9Q8</accession>
<dbReference type="Proteomes" id="UP000548423">
    <property type="component" value="Unassembled WGS sequence"/>
</dbReference>
<dbReference type="CDD" id="cd02440">
    <property type="entry name" value="AdoMet_MTases"/>
    <property type="match status" value="1"/>
</dbReference>
<dbReference type="GO" id="GO:0008757">
    <property type="term" value="F:S-adenosylmethionine-dependent methyltransferase activity"/>
    <property type="evidence" value="ECO:0007669"/>
    <property type="project" value="InterPro"/>
</dbReference>
<dbReference type="EMBL" id="JACCBX010000002">
    <property type="protein sequence ID" value="NYE04517.1"/>
    <property type="molecule type" value="Genomic_DNA"/>
</dbReference>
<proteinExistence type="predicted"/>
<comment type="caution">
    <text evidence="2">The sequence shown here is derived from an EMBL/GenBank/DDBJ whole genome shotgun (WGS) entry which is preliminary data.</text>
</comment>
<name>A0A852T9Q8_9BACI</name>
<dbReference type="InterPro" id="IPR029063">
    <property type="entry name" value="SAM-dependent_MTases_sf"/>
</dbReference>
<dbReference type="PANTHER" id="PTHR45036">
    <property type="entry name" value="METHYLTRANSFERASE LIKE 7B"/>
    <property type="match status" value="1"/>
</dbReference>
<reference evidence="3" key="2">
    <citation type="submission" date="2020-08" db="EMBL/GenBank/DDBJ databases">
        <title>The Agave Microbiome: Exploring the role of microbial communities in plant adaptations to desert environments.</title>
        <authorList>
            <person name="Partida-Martinez L.P."/>
        </authorList>
    </citation>
    <scope>NUCLEOTIDE SEQUENCE [LARGE SCALE GENOMIC DNA]</scope>
    <source>
        <strain evidence="3">AT2.8</strain>
    </source>
</reference>
<evidence type="ECO:0000259" key="1">
    <source>
        <dbReference type="Pfam" id="PF08241"/>
    </source>
</evidence>
<dbReference type="Gene3D" id="3.40.50.150">
    <property type="entry name" value="Vaccinia Virus protein VP39"/>
    <property type="match status" value="1"/>
</dbReference>
<dbReference type="PANTHER" id="PTHR45036:SF1">
    <property type="entry name" value="METHYLTRANSFERASE LIKE 7A"/>
    <property type="match status" value="1"/>
</dbReference>
<dbReference type="InterPro" id="IPR013216">
    <property type="entry name" value="Methyltransf_11"/>
</dbReference>
<dbReference type="InterPro" id="IPR052356">
    <property type="entry name" value="Thiol_S-MT"/>
</dbReference>
<gene>
    <name evidence="2" type="ORF">F4694_001261</name>
</gene>
<evidence type="ECO:0000313" key="3">
    <source>
        <dbReference type="Proteomes" id="UP000548423"/>
    </source>
</evidence>
<evidence type="ECO:0000313" key="2">
    <source>
        <dbReference type="EMBL" id="NYE04517.1"/>
    </source>
</evidence>
<dbReference type="SUPFAM" id="SSF53335">
    <property type="entry name" value="S-adenosyl-L-methionine-dependent methyltransferases"/>
    <property type="match status" value="1"/>
</dbReference>
<organism evidence="2 3">
    <name type="scientific">Neobacillus niacini</name>
    <dbReference type="NCBI Taxonomy" id="86668"/>
    <lineage>
        <taxon>Bacteria</taxon>
        <taxon>Bacillati</taxon>
        <taxon>Bacillota</taxon>
        <taxon>Bacilli</taxon>
        <taxon>Bacillales</taxon>
        <taxon>Bacillaceae</taxon>
        <taxon>Neobacillus</taxon>
    </lineage>
</organism>
<protein>
    <submittedName>
        <fullName evidence="2">Ubiquinone/menaquinone biosynthesis C-methylase UbiE</fullName>
    </submittedName>
</protein>
<sequence>MNNSWNRVIYRIWSPIYDRIFNSGVFLKARKQIFQQIPFNSGQKVLFVGVGTGADLELINPTDLNITAIDFSPDMLNRARGKFKNSSIKFIEMDAQNMEFINETFDYVVASLILSVVPDADKCLTEMTRVLKKEGKIIIFDKFVSKEHKLSLPKKLLRPLIKVLGTDIGLNFEEMYHRNNKNLTINEDKNVMMNRMYRKIIISKRN</sequence>